<feature type="compositionally biased region" description="Polar residues" evidence="1">
    <location>
        <begin position="30"/>
        <end position="39"/>
    </location>
</feature>
<dbReference type="AlphaFoldDB" id="A0A9P6NEG1"/>
<evidence type="ECO:0008006" key="4">
    <source>
        <dbReference type="Google" id="ProtNLM"/>
    </source>
</evidence>
<dbReference type="Proteomes" id="UP000886653">
    <property type="component" value="Unassembled WGS sequence"/>
</dbReference>
<reference evidence="2" key="1">
    <citation type="submission" date="2013-11" db="EMBL/GenBank/DDBJ databases">
        <title>Genome sequence of the fusiform rust pathogen reveals effectors for host alternation and coevolution with pine.</title>
        <authorList>
            <consortium name="DOE Joint Genome Institute"/>
            <person name="Smith K."/>
            <person name="Pendleton A."/>
            <person name="Kubisiak T."/>
            <person name="Anderson C."/>
            <person name="Salamov A."/>
            <person name="Aerts A."/>
            <person name="Riley R."/>
            <person name="Clum A."/>
            <person name="Lindquist E."/>
            <person name="Ence D."/>
            <person name="Campbell M."/>
            <person name="Kronenberg Z."/>
            <person name="Feau N."/>
            <person name="Dhillon B."/>
            <person name="Hamelin R."/>
            <person name="Burleigh J."/>
            <person name="Smith J."/>
            <person name="Yandell M."/>
            <person name="Nelson C."/>
            <person name="Grigoriev I."/>
            <person name="Davis J."/>
        </authorList>
    </citation>
    <scope>NUCLEOTIDE SEQUENCE</scope>
    <source>
        <strain evidence="2">G11</strain>
    </source>
</reference>
<sequence>MSTHRDPQQLSPAPTESQSDSDSSSSSNSTVTHCEQTNMSANNAPVSVFTFAASINMMLSKLITTDKLTDKTYLSWAVWANRSLRSIGMQNYLKDDTKVPDGTSETEHQIIKECITNWLLNSMDPANMS</sequence>
<evidence type="ECO:0000313" key="2">
    <source>
        <dbReference type="EMBL" id="KAG0144102.1"/>
    </source>
</evidence>
<gene>
    <name evidence="2" type="ORF">CROQUDRAFT_724167</name>
</gene>
<keyword evidence="3" id="KW-1185">Reference proteome</keyword>
<evidence type="ECO:0000313" key="3">
    <source>
        <dbReference type="Proteomes" id="UP000886653"/>
    </source>
</evidence>
<proteinExistence type="predicted"/>
<name>A0A9P6NEG1_9BASI</name>
<dbReference type="EMBL" id="MU167302">
    <property type="protein sequence ID" value="KAG0144102.1"/>
    <property type="molecule type" value="Genomic_DNA"/>
</dbReference>
<accession>A0A9P6NEG1</accession>
<feature type="region of interest" description="Disordered" evidence="1">
    <location>
        <begin position="1"/>
        <end position="39"/>
    </location>
</feature>
<protein>
    <recommendedName>
        <fullName evidence="4">Retrotransposon Copia-like N-terminal domain-containing protein</fullName>
    </recommendedName>
</protein>
<comment type="caution">
    <text evidence="2">The sequence shown here is derived from an EMBL/GenBank/DDBJ whole genome shotgun (WGS) entry which is preliminary data.</text>
</comment>
<evidence type="ECO:0000256" key="1">
    <source>
        <dbReference type="SAM" id="MobiDB-lite"/>
    </source>
</evidence>
<organism evidence="2 3">
    <name type="scientific">Cronartium quercuum f. sp. fusiforme G11</name>
    <dbReference type="NCBI Taxonomy" id="708437"/>
    <lineage>
        <taxon>Eukaryota</taxon>
        <taxon>Fungi</taxon>
        <taxon>Dikarya</taxon>
        <taxon>Basidiomycota</taxon>
        <taxon>Pucciniomycotina</taxon>
        <taxon>Pucciniomycetes</taxon>
        <taxon>Pucciniales</taxon>
        <taxon>Coleosporiaceae</taxon>
        <taxon>Cronartium</taxon>
    </lineage>
</organism>
<feature type="compositionally biased region" description="Low complexity" evidence="1">
    <location>
        <begin position="17"/>
        <end position="29"/>
    </location>
</feature>